<feature type="domain" description="FAD dependent oxidoreductase" evidence="2">
    <location>
        <begin position="2"/>
        <end position="306"/>
    </location>
</feature>
<dbReference type="Gene3D" id="3.50.50.60">
    <property type="entry name" value="FAD/NAD(P)-binding domain"/>
    <property type="match status" value="2"/>
</dbReference>
<dbReference type="PANTHER" id="PTHR13847:SF289">
    <property type="entry name" value="GLYCINE OXIDASE"/>
    <property type="match status" value="1"/>
</dbReference>
<dbReference type="Gene3D" id="3.30.9.10">
    <property type="entry name" value="D-Amino Acid Oxidase, subunit A, domain 2"/>
    <property type="match status" value="2"/>
</dbReference>
<name>A0ABS7NLS7_9RHOB</name>
<dbReference type="Pfam" id="PF01266">
    <property type="entry name" value="DAO"/>
    <property type="match status" value="1"/>
</dbReference>
<dbReference type="Proteomes" id="UP000766629">
    <property type="component" value="Unassembled WGS sequence"/>
</dbReference>
<dbReference type="EMBL" id="JAHVJA010000013">
    <property type="protein sequence ID" value="MBY6141787.1"/>
    <property type="molecule type" value="Genomic_DNA"/>
</dbReference>
<protein>
    <submittedName>
        <fullName evidence="3">FAD-dependent oxidoreductase</fullName>
    </submittedName>
</protein>
<evidence type="ECO:0000259" key="2">
    <source>
        <dbReference type="Pfam" id="PF01266"/>
    </source>
</evidence>
<keyword evidence="1" id="KW-0560">Oxidoreductase</keyword>
<proteinExistence type="predicted"/>
<dbReference type="SUPFAM" id="SSF51971">
    <property type="entry name" value="Nucleotide-binding domain"/>
    <property type="match status" value="1"/>
</dbReference>
<comment type="caution">
    <text evidence="3">The sequence shown here is derived from an EMBL/GenBank/DDBJ whole genome shotgun (WGS) entry which is preliminary data.</text>
</comment>
<organism evidence="3 4">
    <name type="scientific">Leisingera daeponensis</name>
    <dbReference type="NCBI Taxonomy" id="405746"/>
    <lineage>
        <taxon>Bacteria</taxon>
        <taxon>Pseudomonadati</taxon>
        <taxon>Pseudomonadota</taxon>
        <taxon>Alphaproteobacteria</taxon>
        <taxon>Rhodobacterales</taxon>
        <taxon>Roseobacteraceae</taxon>
        <taxon>Leisingera</taxon>
    </lineage>
</organism>
<dbReference type="PANTHER" id="PTHR13847">
    <property type="entry name" value="SARCOSINE DEHYDROGENASE-RELATED"/>
    <property type="match status" value="1"/>
</dbReference>
<accession>A0ABS7NLS7</accession>
<sequence length="322" mass="34927">MITIAGAGLVGLACAYELAQRGAAVTVYERGETPGDSSVARYAGGMLAPWCERESAEEEVITLGSRAFDWWARVTTVHRRGTLVVAPSRDRAELTRFARRTTGHRGVDGSAIANLEPALAGRFTQGLLFEQEAHLDPRRALRDLTAKVQEMGVGIRYGAPAPAGVMLDCTGMAAPLAGLRPVRGEMAILHCPEVEIRRTLRLLHPRMPLYLVPRGDGHFMIGGTMIESSSDRPVTLRSLSELLSAAFALHPAFAEASVVETGAGLRPAFPDNLPRLTKQDGKLYLNGLYRHGFLLAPAMAQQAADRLIPETSDEDHRERQTA</sequence>
<dbReference type="RefSeq" id="WP_222509743.1">
    <property type="nucleotide sequence ID" value="NZ_JAHVJA010000013.1"/>
</dbReference>
<evidence type="ECO:0000313" key="4">
    <source>
        <dbReference type="Proteomes" id="UP000766629"/>
    </source>
</evidence>
<evidence type="ECO:0000256" key="1">
    <source>
        <dbReference type="ARBA" id="ARBA00023002"/>
    </source>
</evidence>
<dbReference type="InterPro" id="IPR006076">
    <property type="entry name" value="FAD-dep_OxRdtase"/>
</dbReference>
<dbReference type="SUPFAM" id="SSF54373">
    <property type="entry name" value="FAD-linked reductases, C-terminal domain"/>
    <property type="match status" value="1"/>
</dbReference>
<reference evidence="3 4" key="1">
    <citation type="submission" date="2021-06" db="EMBL/GenBank/DDBJ databases">
        <title>50 bacteria genomes isolated from Dapeng, Shenzhen, China.</title>
        <authorList>
            <person name="Zheng W."/>
            <person name="Yu S."/>
            <person name="Huang Y."/>
        </authorList>
    </citation>
    <scope>NUCLEOTIDE SEQUENCE [LARGE SCALE GENOMIC DNA]</scope>
    <source>
        <strain evidence="3 4">DP1N14-2</strain>
    </source>
</reference>
<evidence type="ECO:0000313" key="3">
    <source>
        <dbReference type="EMBL" id="MBY6141787.1"/>
    </source>
</evidence>
<keyword evidence="4" id="KW-1185">Reference proteome</keyword>
<dbReference type="InterPro" id="IPR036188">
    <property type="entry name" value="FAD/NAD-bd_sf"/>
</dbReference>
<gene>
    <name evidence="3" type="ORF">KUV26_20295</name>
</gene>